<protein>
    <submittedName>
        <fullName evidence="1">Outer capsid spike protein VP4</fullName>
    </submittedName>
</protein>
<dbReference type="InterPro" id="IPR038017">
    <property type="entry name" value="Rota_VP4_MID_sf"/>
</dbReference>
<dbReference type="SUPFAM" id="SSF111379">
    <property type="entry name" value="VP4 membrane interaction domain"/>
    <property type="match status" value="1"/>
</dbReference>
<accession>A0A024CEF6</accession>
<dbReference type="EMBL" id="KJ752087">
    <property type="protein sequence ID" value="AHZ32880.1"/>
    <property type="molecule type" value="Genomic_RNA"/>
</dbReference>
<sequence>MLRYLENEWRSYGGDLHSESGVGAVKAASKIKNRKRDIDNKAEIDKEKPIFDGNRYCYNKSQKIKEYEQELKPFTLGQSETRVSSEQFYVYSGRVLENTKYFAVDPPCGTKIRLHFDEKGDVSISGESFEPIYIEVAGVSKRDDGQYEVTVYRDRNLPISNAQGNVICRGMSHGGIFGIQGTGQLQLSSSIIPEITYGYQMKVVTTTNDMFVWGECIQTKESTRNLISSERKEKQNKISPESRVIINEQVDGFWKVITETISIELQGYFKPYATMGGAFKNWLVDSGFEKYEHKYSYERDGQVVNAITVTYPNPTGEAGMDKSWRPQTDYNGPYKVLQPGDQFSIWYTEDKWQIANAIYAKNFQSDSMAEGKLENNGDLIFRMNYISGLDKIANKKGWVKYRYVNGGFAQVDTSTYTGMAIILNFQCTGEKFRTIGNNVRLNNRESEVAYVGDIYTDTSRLFYRENCCAGYAAGYNDDIIKHRMTISYTALKPSDPEFVTGGDAYEESITTPLYNKIRDLQDQINSIRAEINIGQVTSAVFEAITNLGNLPNLFANVVPVFTELKTALNVLRGKKGRKHNAINATTMIDKNNKHFPEVTIKNKMPEEVELGIVYNSIRGKKYIERNQHEFAKFALSTEIELPYISRAETLTKATRQKLIDKGILTDDVRVVQIDPMDTTISVLRGKHADLAKYKLDRELVDEVLSEMSSNSTRSIFSLNVRKQIFEKNEFSLPTYGDLVDRILDDGQLLDIFGRLNRSTAEQLLDEMLDRINDMLTRFH</sequence>
<name>A0A024CEF6_9REOV</name>
<dbReference type="Proteomes" id="UP000167086">
    <property type="component" value="Genome"/>
</dbReference>
<evidence type="ECO:0000313" key="2">
    <source>
        <dbReference type="Proteomes" id="UP000167086"/>
    </source>
</evidence>
<gene>
    <name evidence="1" type="primary">VP4</name>
    <name evidence="1" type="ORF">L312_42277gpVP4</name>
</gene>
<reference evidence="1 2" key="1">
    <citation type="journal article" date="2015" name="Genome Announc.">
        <title>Complete genomic sequence for an avian group g rotavirus from South Africa.</title>
        <authorList>
            <person name="Stucker K.M."/>
            <person name="Stockwell T.B."/>
            <person name="Nyaga M.M."/>
            <person name="Halpin R.A."/>
            <person name="Fedorova N."/>
            <person name="Akopov A."/>
            <person name="Ngoveni H."/>
            <person name="Peenze I."/>
            <person name="Seheri M.L."/>
            <person name="Mphahlele M.J."/>
            <person name="Wentworth D.E."/>
        </authorList>
    </citation>
    <scope>NUCLEOTIDE SEQUENCE [LARGE SCALE GENOMIC DNA]</scope>
    <source>
        <strain evidence="1">RVG/chicken/ZAF/MRC-DPRU1679/2011/GXP[X]</strain>
    </source>
</reference>
<organism evidence="1 2">
    <name type="scientific">Rotavirus G</name>
    <dbReference type="NCBI Taxonomy" id="183407"/>
    <lineage>
        <taxon>Viruses</taxon>
        <taxon>Riboviria</taxon>
        <taxon>Orthornavirae</taxon>
        <taxon>Duplornaviricota</taxon>
        <taxon>Resentoviricetes</taxon>
        <taxon>Reovirales</taxon>
        <taxon>Sedoreoviridae</taxon>
        <taxon>Rotavirus</taxon>
        <taxon>Rotavirus gammagastroenteritidis</taxon>
    </lineage>
</organism>
<proteinExistence type="predicted"/>
<evidence type="ECO:0000313" key="1">
    <source>
        <dbReference type="EMBL" id="AHZ32880.1"/>
    </source>
</evidence>